<keyword evidence="1" id="KW-0175">Coiled coil</keyword>
<dbReference type="AlphaFoldDB" id="A0A0F8Z429"/>
<name>A0A0F8Z429_9ZZZZ</name>
<dbReference type="EMBL" id="LAZR01022032">
    <property type="protein sequence ID" value="KKL83259.1"/>
    <property type="molecule type" value="Genomic_DNA"/>
</dbReference>
<proteinExistence type="predicted"/>
<comment type="caution">
    <text evidence="2">The sequence shown here is derived from an EMBL/GenBank/DDBJ whole genome shotgun (WGS) entry which is preliminary data.</text>
</comment>
<evidence type="ECO:0000313" key="3">
    <source>
        <dbReference type="EMBL" id="KKL83259.1"/>
    </source>
</evidence>
<dbReference type="EMBL" id="LAZR01049928">
    <property type="protein sequence ID" value="KKK88493.1"/>
    <property type="molecule type" value="Genomic_DNA"/>
</dbReference>
<feature type="coiled-coil region" evidence="1">
    <location>
        <begin position="15"/>
        <end position="42"/>
    </location>
</feature>
<protein>
    <submittedName>
        <fullName evidence="2">Uncharacterized protein</fullName>
    </submittedName>
</protein>
<sequence length="66" mass="7885">ITKRPELIRIRKVYFKELKDRIKALEDEVKELKDLVDSFDWEIRGNHALTQTCTRLTDDQIKLLGE</sequence>
<accession>A0A0F8Z429</accession>
<evidence type="ECO:0000256" key="1">
    <source>
        <dbReference type="SAM" id="Coils"/>
    </source>
</evidence>
<reference evidence="2" key="1">
    <citation type="journal article" date="2015" name="Nature">
        <title>Complex archaea that bridge the gap between prokaryotes and eukaryotes.</title>
        <authorList>
            <person name="Spang A."/>
            <person name="Saw J.H."/>
            <person name="Jorgensen S.L."/>
            <person name="Zaremba-Niedzwiedzka K."/>
            <person name="Martijn J."/>
            <person name="Lind A.E."/>
            <person name="van Eijk R."/>
            <person name="Schleper C."/>
            <person name="Guy L."/>
            <person name="Ettema T.J."/>
        </authorList>
    </citation>
    <scope>NUCLEOTIDE SEQUENCE</scope>
</reference>
<feature type="non-terminal residue" evidence="2">
    <location>
        <position position="1"/>
    </location>
</feature>
<gene>
    <name evidence="3" type="ORF">LCGC14_1976610</name>
    <name evidence="2" type="ORF">LCGC14_2742580</name>
</gene>
<organism evidence="2">
    <name type="scientific">marine sediment metagenome</name>
    <dbReference type="NCBI Taxonomy" id="412755"/>
    <lineage>
        <taxon>unclassified sequences</taxon>
        <taxon>metagenomes</taxon>
        <taxon>ecological metagenomes</taxon>
    </lineage>
</organism>
<evidence type="ECO:0000313" key="2">
    <source>
        <dbReference type="EMBL" id="KKK88493.1"/>
    </source>
</evidence>